<evidence type="ECO:0000313" key="1">
    <source>
        <dbReference type="EMBL" id="RDX99694.1"/>
    </source>
</evidence>
<reference evidence="1" key="1">
    <citation type="submission" date="2018-05" db="EMBL/GenBank/DDBJ databases">
        <title>Draft genome of Mucuna pruriens seed.</title>
        <authorList>
            <person name="Nnadi N.E."/>
            <person name="Vos R."/>
            <person name="Hasami M.H."/>
            <person name="Devisetty U.K."/>
            <person name="Aguiy J.C."/>
        </authorList>
    </citation>
    <scope>NUCLEOTIDE SEQUENCE [LARGE SCALE GENOMIC DNA]</scope>
    <source>
        <strain evidence="1">JCA_2017</strain>
    </source>
</reference>
<proteinExistence type="predicted"/>
<dbReference type="PANTHER" id="PTHR11439">
    <property type="entry name" value="GAG-POL-RELATED RETROTRANSPOSON"/>
    <property type="match status" value="1"/>
</dbReference>
<dbReference type="OrthoDB" id="8058286at2759"/>
<protein>
    <submittedName>
        <fullName evidence="1">Mitochondrial protein</fullName>
    </submittedName>
</protein>
<keyword evidence="2" id="KW-1185">Reference proteome</keyword>
<comment type="caution">
    <text evidence="1">The sequence shown here is derived from an EMBL/GenBank/DDBJ whole genome shotgun (WGS) entry which is preliminary data.</text>
</comment>
<sequence length="145" mass="16591">MLDEKSHGTIIVKNLGIQKILVGSSMENLQIGRANPNVTVMPTQPLQRKIESFLSTQIQSLLAYTDVNWADSITNRRSTSRYCPFVWGNMVTWRSKKQNVVARSSAEAEYRAMTNGQIANIFTKGLHKPSFEILEISWLRKFFRL</sequence>
<gene>
    <name evidence="1" type="ORF">CR513_17227</name>
</gene>
<name>A0A371HAA8_MUCPR</name>
<accession>A0A371HAA8</accession>
<evidence type="ECO:0000313" key="2">
    <source>
        <dbReference type="Proteomes" id="UP000257109"/>
    </source>
</evidence>
<dbReference type="AlphaFoldDB" id="A0A371HAA8"/>
<dbReference type="CDD" id="cd09272">
    <property type="entry name" value="RNase_HI_RT_Ty1"/>
    <property type="match status" value="1"/>
</dbReference>
<dbReference type="EMBL" id="QJKJ01003165">
    <property type="protein sequence ID" value="RDX99694.1"/>
    <property type="molecule type" value="Genomic_DNA"/>
</dbReference>
<feature type="non-terminal residue" evidence="1">
    <location>
        <position position="1"/>
    </location>
</feature>
<organism evidence="1 2">
    <name type="scientific">Mucuna pruriens</name>
    <name type="common">Velvet bean</name>
    <name type="synonym">Dolichos pruriens</name>
    <dbReference type="NCBI Taxonomy" id="157652"/>
    <lineage>
        <taxon>Eukaryota</taxon>
        <taxon>Viridiplantae</taxon>
        <taxon>Streptophyta</taxon>
        <taxon>Embryophyta</taxon>
        <taxon>Tracheophyta</taxon>
        <taxon>Spermatophyta</taxon>
        <taxon>Magnoliopsida</taxon>
        <taxon>eudicotyledons</taxon>
        <taxon>Gunneridae</taxon>
        <taxon>Pentapetalae</taxon>
        <taxon>rosids</taxon>
        <taxon>fabids</taxon>
        <taxon>Fabales</taxon>
        <taxon>Fabaceae</taxon>
        <taxon>Papilionoideae</taxon>
        <taxon>50 kb inversion clade</taxon>
        <taxon>NPAAA clade</taxon>
        <taxon>indigoferoid/millettioid clade</taxon>
        <taxon>Phaseoleae</taxon>
        <taxon>Mucuna</taxon>
    </lineage>
</organism>
<dbReference type="Proteomes" id="UP000257109">
    <property type="component" value="Unassembled WGS sequence"/>
</dbReference>
<dbReference type="PANTHER" id="PTHR11439:SF511">
    <property type="match status" value="1"/>
</dbReference>